<feature type="binding site" evidence="11">
    <location>
        <position position="692"/>
    </location>
    <ligand>
        <name>Zn(2+)</name>
        <dbReference type="ChEBI" id="CHEBI:29105"/>
    </ligand>
</feature>
<dbReference type="InterPro" id="IPR018163">
    <property type="entry name" value="Thr/Ala-tRNA-synth_IIc_edit"/>
</dbReference>
<keyword evidence="2 11" id="KW-0820">tRNA-binding</keyword>
<dbReference type="GO" id="GO:0004813">
    <property type="term" value="F:alanine-tRNA ligase activity"/>
    <property type="evidence" value="ECO:0007669"/>
    <property type="project" value="UniProtKB-UniRule"/>
</dbReference>
<keyword evidence="3 11" id="KW-0436">Ligase</keyword>
<evidence type="ECO:0000256" key="6">
    <source>
        <dbReference type="ARBA" id="ARBA00022833"/>
    </source>
</evidence>
<evidence type="ECO:0000256" key="3">
    <source>
        <dbReference type="ARBA" id="ARBA00022598"/>
    </source>
</evidence>
<evidence type="ECO:0000256" key="10">
    <source>
        <dbReference type="ARBA" id="ARBA00023146"/>
    </source>
</evidence>
<feature type="binding site" evidence="11">
    <location>
        <position position="696"/>
    </location>
    <ligand>
        <name>Zn(2+)</name>
        <dbReference type="ChEBI" id="CHEBI:29105"/>
    </ligand>
</feature>
<evidence type="ECO:0000256" key="5">
    <source>
        <dbReference type="ARBA" id="ARBA00022741"/>
    </source>
</evidence>
<comment type="catalytic activity">
    <reaction evidence="11">
        <text>tRNA(Ala) + L-alanine + ATP = L-alanyl-tRNA(Ala) + AMP + diphosphate</text>
        <dbReference type="Rhea" id="RHEA:12540"/>
        <dbReference type="Rhea" id="RHEA-COMP:9657"/>
        <dbReference type="Rhea" id="RHEA-COMP:9923"/>
        <dbReference type="ChEBI" id="CHEBI:30616"/>
        <dbReference type="ChEBI" id="CHEBI:33019"/>
        <dbReference type="ChEBI" id="CHEBI:57972"/>
        <dbReference type="ChEBI" id="CHEBI:78442"/>
        <dbReference type="ChEBI" id="CHEBI:78497"/>
        <dbReference type="ChEBI" id="CHEBI:456215"/>
        <dbReference type="EC" id="6.1.1.7"/>
    </reaction>
</comment>
<dbReference type="GO" id="GO:0008270">
    <property type="term" value="F:zinc ion binding"/>
    <property type="evidence" value="ECO:0007669"/>
    <property type="project" value="UniProtKB-UniRule"/>
</dbReference>
<evidence type="ECO:0000256" key="12">
    <source>
        <dbReference type="SAM" id="Coils"/>
    </source>
</evidence>
<dbReference type="PROSITE" id="PS50860">
    <property type="entry name" value="AA_TRNA_LIGASE_II_ALA"/>
    <property type="match status" value="1"/>
</dbReference>
<evidence type="ECO:0000256" key="9">
    <source>
        <dbReference type="ARBA" id="ARBA00022917"/>
    </source>
</evidence>
<feature type="binding site" evidence="11">
    <location>
        <position position="590"/>
    </location>
    <ligand>
        <name>Zn(2+)</name>
        <dbReference type="ChEBI" id="CHEBI:29105"/>
    </ligand>
</feature>
<dbReference type="Gene3D" id="6.10.250.550">
    <property type="match status" value="1"/>
</dbReference>
<dbReference type="SMART" id="SM00863">
    <property type="entry name" value="tRNA_SAD"/>
    <property type="match status" value="1"/>
</dbReference>
<dbReference type="GO" id="GO:0002161">
    <property type="term" value="F:aminoacyl-tRNA deacylase activity"/>
    <property type="evidence" value="ECO:0007669"/>
    <property type="project" value="TreeGrafter"/>
</dbReference>
<protein>
    <recommendedName>
        <fullName evidence="11">Alanine--tRNA ligase</fullName>
        <ecNumber evidence="11">6.1.1.7</ecNumber>
    </recommendedName>
    <alternativeName>
        <fullName evidence="11">Alanyl-tRNA synthetase</fullName>
        <shortName evidence="11">AlaRS</shortName>
    </alternativeName>
</protein>
<dbReference type="InterPro" id="IPR018165">
    <property type="entry name" value="Ala-tRNA-synth_IIc_core"/>
</dbReference>
<dbReference type="InterPro" id="IPR018162">
    <property type="entry name" value="Ala-tRNA-ligase_IIc_anticod-bd"/>
</dbReference>
<dbReference type="AlphaFoldDB" id="A0A511HEE2"/>
<dbReference type="InterPro" id="IPR050058">
    <property type="entry name" value="Ala-tRNA_ligase"/>
</dbReference>
<evidence type="ECO:0000256" key="4">
    <source>
        <dbReference type="ARBA" id="ARBA00022723"/>
    </source>
</evidence>
<keyword evidence="7 11" id="KW-0067">ATP-binding</keyword>
<dbReference type="GO" id="GO:0005829">
    <property type="term" value="C:cytosol"/>
    <property type="evidence" value="ECO:0007669"/>
    <property type="project" value="TreeGrafter"/>
</dbReference>
<dbReference type="EMBL" id="BJVY01000019">
    <property type="protein sequence ID" value="GEL71784.1"/>
    <property type="molecule type" value="Genomic_DNA"/>
</dbReference>
<dbReference type="Gene3D" id="3.30.54.20">
    <property type="match status" value="1"/>
</dbReference>
<evidence type="ECO:0000313" key="15">
    <source>
        <dbReference type="Proteomes" id="UP000321224"/>
    </source>
</evidence>
<dbReference type="GO" id="GO:0006419">
    <property type="term" value="P:alanyl-tRNA aminoacylation"/>
    <property type="evidence" value="ECO:0007669"/>
    <property type="project" value="UniProtKB-UniRule"/>
</dbReference>
<comment type="cofactor">
    <cofactor evidence="11">
        <name>Zn(2+)</name>
        <dbReference type="ChEBI" id="CHEBI:29105"/>
    </cofactor>
    <text evidence="11">Binds 1 zinc ion per subunit.</text>
</comment>
<comment type="caution">
    <text evidence="14">The sequence shown here is derived from an EMBL/GenBank/DDBJ whole genome shotgun (WGS) entry which is preliminary data.</text>
</comment>
<evidence type="ECO:0000256" key="11">
    <source>
        <dbReference type="HAMAP-Rule" id="MF_00036"/>
    </source>
</evidence>
<dbReference type="HAMAP" id="MF_00036_B">
    <property type="entry name" value="Ala_tRNA_synth_B"/>
    <property type="match status" value="1"/>
</dbReference>
<dbReference type="Proteomes" id="UP000321224">
    <property type="component" value="Unassembled WGS sequence"/>
</dbReference>
<dbReference type="InterPro" id="IPR003156">
    <property type="entry name" value="DHHA1_dom"/>
</dbReference>
<comment type="function">
    <text evidence="11">Catalyzes the attachment of alanine to tRNA(Ala) in a two-step reaction: alanine is first activated by ATP to form Ala-AMP and then transferred to the acceptor end of tRNA(Ala). Also edits incorrectly charged Ser-tRNA(Ala) and Gly-tRNA(Ala) via its editing domain.</text>
</comment>
<reference evidence="14 15" key="1">
    <citation type="submission" date="2019-07" db="EMBL/GenBank/DDBJ databases">
        <title>Whole genome shotgun sequence of Myxococcus virescens NBRC 100334.</title>
        <authorList>
            <person name="Hosoyama A."/>
            <person name="Uohara A."/>
            <person name="Ohji S."/>
            <person name="Ichikawa N."/>
        </authorList>
    </citation>
    <scope>NUCLEOTIDE SEQUENCE [LARGE SCALE GENOMIC DNA]</scope>
    <source>
        <strain evidence="14 15">NBRC 100334</strain>
    </source>
</reference>
<evidence type="ECO:0000259" key="13">
    <source>
        <dbReference type="PROSITE" id="PS50860"/>
    </source>
</evidence>
<comment type="domain">
    <text evidence="11">Consists of three domains; the N-terminal catalytic domain, the editing domain and the C-terminal C-Ala domain. The editing domain removes incorrectly charged amino acids, while the C-Ala domain, along with tRNA(Ala), serves as a bridge to cooperatively bring together the editing and aminoacylation centers thus stimulating deacylation of misacylated tRNAs.</text>
</comment>
<dbReference type="Gene3D" id="3.30.930.10">
    <property type="entry name" value="Bira Bifunctional Protein, Domain 2"/>
    <property type="match status" value="1"/>
</dbReference>
<comment type="similarity">
    <text evidence="1 11">Belongs to the class-II aminoacyl-tRNA synthetase family.</text>
</comment>
<dbReference type="Pfam" id="PF07973">
    <property type="entry name" value="tRNA_SAD"/>
    <property type="match status" value="1"/>
</dbReference>
<dbReference type="InterPro" id="IPR018164">
    <property type="entry name" value="Ala-tRNA-synth_IIc_N"/>
</dbReference>
<evidence type="ECO:0000256" key="8">
    <source>
        <dbReference type="ARBA" id="ARBA00022884"/>
    </source>
</evidence>
<dbReference type="InterPro" id="IPR002318">
    <property type="entry name" value="Ala-tRNA-lgiase_IIc"/>
</dbReference>
<dbReference type="SUPFAM" id="SSF50447">
    <property type="entry name" value="Translation proteins"/>
    <property type="match status" value="1"/>
</dbReference>
<accession>A0A511HEE2</accession>
<organism evidence="14 15">
    <name type="scientific">Myxococcus virescens</name>
    <dbReference type="NCBI Taxonomy" id="83456"/>
    <lineage>
        <taxon>Bacteria</taxon>
        <taxon>Pseudomonadati</taxon>
        <taxon>Myxococcota</taxon>
        <taxon>Myxococcia</taxon>
        <taxon>Myxococcales</taxon>
        <taxon>Cystobacterineae</taxon>
        <taxon>Myxococcaceae</taxon>
        <taxon>Myxococcus</taxon>
    </lineage>
</organism>
<keyword evidence="12" id="KW-0175">Coiled coil</keyword>
<dbReference type="GO" id="GO:0000049">
    <property type="term" value="F:tRNA binding"/>
    <property type="evidence" value="ECO:0007669"/>
    <property type="project" value="UniProtKB-KW"/>
</dbReference>
<name>A0A511HEE2_9BACT</name>
<dbReference type="FunFam" id="3.30.930.10:FF:000004">
    <property type="entry name" value="Alanine--tRNA ligase"/>
    <property type="match status" value="1"/>
</dbReference>
<dbReference type="GO" id="GO:0045892">
    <property type="term" value="P:negative regulation of DNA-templated transcription"/>
    <property type="evidence" value="ECO:0007669"/>
    <property type="project" value="TreeGrafter"/>
</dbReference>
<dbReference type="SUPFAM" id="SSF55186">
    <property type="entry name" value="ThrRS/AlaRS common domain"/>
    <property type="match status" value="1"/>
</dbReference>
<dbReference type="PRINTS" id="PR00980">
    <property type="entry name" value="TRNASYNTHALA"/>
</dbReference>
<proteinExistence type="inferred from homology"/>
<dbReference type="InterPro" id="IPR045864">
    <property type="entry name" value="aa-tRNA-synth_II/BPL/LPL"/>
</dbReference>
<dbReference type="FunFam" id="3.10.310.40:FF:000001">
    <property type="entry name" value="Alanine--tRNA ligase"/>
    <property type="match status" value="1"/>
</dbReference>
<dbReference type="Gene3D" id="2.40.30.130">
    <property type="match status" value="1"/>
</dbReference>
<evidence type="ECO:0000256" key="2">
    <source>
        <dbReference type="ARBA" id="ARBA00022555"/>
    </source>
</evidence>
<dbReference type="InterPro" id="IPR009000">
    <property type="entry name" value="Transl_B-barrel_sf"/>
</dbReference>
<feature type="coiled-coil region" evidence="12">
    <location>
        <begin position="758"/>
        <end position="785"/>
    </location>
</feature>
<evidence type="ECO:0000256" key="7">
    <source>
        <dbReference type="ARBA" id="ARBA00022840"/>
    </source>
</evidence>
<dbReference type="NCBIfam" id="TIGR00344">
    <property type="entry name" value="alaS"/>
    <property type="match status" value="1"/>
</dbReference>
<sequence length="904" mass="98989">MAYTHTMPSALTASEIREAFLKFFEERGHRRVASSSLVPANDPTLMFTNAGMVQFKDVFTGRETRDYRRATTSQKCVRAGGKHNDLDNVGFTARHHTFFEMLGNFSFGDYFKADAIAYGWEFVTRTLGLSTDRLAVTVFNGEGGTPWDEEAYELWKKQGVPAERLYKLGLKDNFWAMGDTGPCGPCSEIHYHQGDDIPCVEEAEGKKCQGVACDCDRWLEIWNLVFMQFERKEKDGPLIPLPKPSIDTGAGLERIASVVQGKRSNYETDLFQNILATVSELCGKPYSQESGASQRVVADHSRAAAFLISDGVQPSNEGRGYVLRRIMRRAIRHGTQQLGLEDVFFFKVVDRVIELMGDAYPELRESRTFVLEVCRHEETSFRQTLSRGLKLIEEELSELQQAGGKQLSGDVVFLLHGTYGFPWDLTQIIARERGLDVDLVRFEERLKEEADKNKFAGSGDKATGEVYLKLAERLGTTEFLGYEGEGHEGEGSIRAIVKDGAEVTQATQGDTVELVLDRTPFYGESGGQMGDTGRIVGHGGKAVAKVTDAQRPVPGLVVHSVEVSEGTFKVGDMVQAGVDSERRKSIRANHSATHLLHKALKLVLGEHVKQAGSVVAPDYLRFDFAHFSPATSAQLEQVEDLVNGWIRDNAGAETRIMSLEDAKKSGAVAMFGEKYGETVRVVTVHPESTELCGGTHVRRSGDIGLFKIASESGVASGVRRIVALTGIGALQYVREQEHELRKVAELLKSNPKEVSKRVEATQKRVKELERKVEEVAVKAQTASSKDLLEQARDVNGMKVLATQVDAADDNVLRGMADQLRDRIRSGVVAIGGEKDGRAIILVAATKDVVAKGINAGALVREMAKEVGGKGGGKAEMAQAGGPDASKLPAALEKLYELVKGVGTA</sequence>
<feature type="binding site" evidence="11">
    <location>
        <position position="594"/>
    </location>
    <ligand>
        <name>Zn(2+)</name>
        <dbReference type="ChEBI" id="CHEBI:29105"/>
    </ligand>
</feature>
<keyword evidence="4 11" id="KW-0479">Metal-binding</keyword>
<dbReference type="PANTHER" id="PTHR11777">
    <property type="entry name" value="ALANYL-TRNA SYNTHETASE"/>
    <property type="match status" value="1"/>
</dbReference>
<keyword evidence="6 11" id="KW-0862">Zinc</keyword>
<comment type="subcellular location">
    <subcellularLocation>
        <location evidence="11">Cytoplasm</location>
    </subcellularLocation>
</comment>
<keyword evidence="8 11" id="KW-0694">RNA-binding</keyword>
<dbReference type="Gene3D" id="3.10.310.40">
    <property type="match status" value="1"/>
</dbReference>
<dbReference type="InterPro" id="IPR023033">
    <property type="entry name" value="Ala_tRNA_ligase_euk/bac"/>
</dbReference>
<dbReference type="FunFam" id="3.30.980.10:FF:000004">
    <property type="entry name" value="Alanine--tRNA ligase, cytoplasmic"/>
    <property type="match status" value="1"/>
</dbReference>
<dbReference type="Pfam" id="PF02272">
    <property type="entry name" value="DHHA1"/>
    <property type="match status" value="1"/>
</dbReference>
<dbReference type="Pfam" id="PF01411">
    <property type="entry name" value="tRNA-synt_2c"/>
    <property type="match status" value="1"/>
</dbReference>
<evidence type="ECO:0000256" key="1">
    <source>
        <dbReference type="ARBA" id="ARBA00008226"/>
    </source>
</evidence>
<dbReference type="PANTHER" id="PTHR11777:SF9">
    <property type="entry name" value="ALANINE--TRNA LIGASE, CYTOPLASMIC"/>
    <property type="match status" value="1"/>
</dbReference>
<dbReference type="GO" id="GO:0005524">
    <property type="term" value="F:ATP binding"/>
    <property type="evidence" value="ECO:0007669"/>
    <property type="project" value="UniProtKB-UniRule"/>
</dbReference>
<feature type="domain" description="Alanyl-transfer RNA synthetases family profile" evidence="13">
    <location>
        <begin position="11"/>
        <end position="735"/>
    </location>
</feature>
<keyword evidence="11" id="KW-0963">Cytoplasm</keyword>
<dbReference type="SUPFAM" id="SSF101353">
    <property type="entry name" value="Putative anticodon-binding domain of alanyl-tRNA synthetase (AlaRS)"/>
    <property type="match status" value="1"/>
</dbReference>
<keyword evidence="9 11" id="KW-0648">Protein biosynthesis</keyword>
<keyword evidence="10 11" id="KW-0030">Aminoacyl-tRNA synthetase</keyword>
<dbReference type="CDD" id="cd00673">
    <property type="entry name" value="AlaRS_core"/>
    <property type="match status" value="1"/>
</dbReference>
<dbReference type="EC" id="6.1.1.7" evidence="11"/>
<evidence type="ECO:0000313" key="14">
    <source>
        <dbReference type="EMBL" id="GEL71784.1"/>
    </source>
</evidence>
<dbReference type="Gene3D" id="3.30.980.10">
    <property type="entry name" value="Threonyl-trna Synthetase, Chain A, domain 2"/>
    <property type="match status" value="1"/>
</dbReference>
<dbReference type="SUPFAM" id="SSF55681">
    <property type="entry name" value="Class II aaRS and biotin synthetases"/>
    <property type="match status" value="1"/>
</dbReference>
<dbReference type="InterPro" id="IPR012947">
    <property type="entry name" value="tRNA_SAD"/>
</dbReference>
<gene>
    <name evidence="11 14" type="primary">alaS</name>
    <name evidence="14" type="ORF">MVI01_35680</name>
</gene>
<dbReference type="FunFam" id="3.30.54.20:FF:000001">
    <property type="entry name" value="Alanine--tRNA ligase"/>
    <property type="match status" value="1"/>
</dbReference>
<keyword evidence="5 11" id="KW-0547">Nucleotide-binding</keyword>